<evidence type="ECO:0000256" key="2">
    <source>
        <dbReference type="ARBA" id="ARBA00022679"/>
    </source>
</evidence>
<accession>A0ABN9VG66</accession>
<proteinExistence type="predicted"/>
<organism evidence="10 11">
    <name type="scientific">Prorocentrum cordatum</name>
    <dbReference type="NCBI Taxonomy" id="2364126"/>
    <lineage>
        <taxon>Eukaryota</taxon>
        <taxon>Sar</taxon>
        <taxon>Alveolata</taxon>
        <taxon>Dinophyceae</taxon>
        <taxon>Prorocentrales</taxon>
        <taxon>Prorocentraceae</taxon>
        <taxon>Prorocentrum</taxon>
    </lineage>
</organism>
<evidence type="ECO:0000256" key="5">
    <source>
        <dbReference type="ARBA" id="ARBA00022840"/>
    </source>
</evidence>
<dbReference type="InterPro" id="IPR027417">
    <property type="entry name" value="P-loop_NTPase"/>
</dbReference>
<feature type="compositionally biased region" description="Basic residues" evidence="7">
    <location>
        <begin position="1002"/>
        <end position="1012"/>
    </location>
</feature>
<dbReference type="Gene3D" id="3.40.630.30">
    <property type="match status" value="1"/>
</dbReference>
<keyword evidence="5" id="KW-0067">ATP-binding</keyword>
<keyword evidence="11" id="KW-1185">Reference proteome</keyword>
<evidence type="ECO:0000313" key="11">
    <source>
        <dbReference type="Proteomes" id="UP001189429"/>
    </source>
</evidence>
<protein>
    <recommendedName>
        <fullName evidence="12">RNA cytidine acetyltransferase</fullName>
    </recommendedName>
</protein>
<feature type="domain" description="TcmA/NAT10 helicase" evidence="8">
    <location>
        <begin position="156"/>
        <end position="350"/>
    </location>
</feature>
<dbReference type="Proteomes" id="UP001189429">
    <property type="component" value="Unassembled WGS sequence"/>
</dbReference>
<feature type="region of interest" description="Disordered" evidence="7">
    <location>
        <begin position="793"/>
        <end position="815"/>
    </location>
</feature>
<keyword evidence="4" id="KW-0547">Nucleotide-binding</keyword>
<evidence type="ECO:0000256" key="1">
    <source>
        <dbReference type="ARBA" id="ARBA00004604"/>
    </source>
</evidence>
<keyword evidence="3" id="KW-0819">tRNA processing</keyword>
<feature type="compositionally biased region" description="Basic and acidic residues" evidence="7">
    <location>
        <begin position="794"/>
        <end position="815"/>
    </location>
</feature>
<comment type="caution">
    <text evidence="10">The sequence shown here is derived from an EMBL/GenBank/DDBJ whole genome shotgun (WGS) entry which is preliminary data.</text>
</comment>
<dbReference type="Pfam" id="PF13718">
    <property type="entry name" value="GNAT_acetyltr_2"/>
    <property type="match status" value="1"/>
</dbReference>
<dbReference type="Pfam" id="PF05127">
    <property type="entry name" value="NAT10_TcmA_helicase"/>
    <property type="match status" value="1"/>
</dbReference>
<evidence type="ECO:0000256" key="4">
    <source>
        <dbReference type="ARBA" id="ARBA00022741"/>
    </source>
</evidence>
<dbReference type="InterPro" id="IPR007807">
    <property type="entry name" value="TcmA/NAT10_helicase"/>
</dbReference>
<feature type="compositionally biased region" description="Low complexity" evidence="7">
    <location>
        <begin position="100"/>
        <end position="109"/>
    </location>
</feature>
<dbReference type="InterPro" id="IPR032672">
    <property type="entry name" value="TmcA/NAT10/Kre33"/>
</dbReference>
<dbReference type="EMBL" id="CAUYUJ010016982">
    <property type="protein sequence ID" value="CAK0870635.1"/>
    <property type="molecule type" value="Genomic_DNA"/>
</dbReference>
<comment type="subcellular location">
    <subcellularLocation>
        <location evidence="1">Nucleus</location>
        <location evidence="1">Nucleolus</location>
    </subcellularLocation>
</comment>
<evidence type="ECO:0000256" key="6">
    <source>
        <dbReference type="ARBA" id="ARBA00023315"/>
    </source>
</evidence>
<dbReference type="Gene3D" id="3.40.50.300">
    <property type="entry name" value="P-loop containing nucleotide triphosphate hydrolases"/>
    <property type="match status" value="1"/>
</dbReference>
<feature type="domain" description="N-acetyltransferase" evidence="9">
    <location>
        <begin position="547"/>
        <end position="594"/>
    </location>
</feature>
<evidence type="ECO:0000256" key="7">
    <source>
        <dbReference type="SAM" id="MobiDB-lite"/>
    </source>
</evidence>
<evidence type="ECO:0000313" key="10">
    <source>
        <dbReference type="EMBL" id="CAK0870635.1"/>
    </source>
</evidence>
<feature type="region of interest" description="Disordered" evidence="7">
    <location>
        <begin position="84"/>
        <end position="109"/>
    </location>
</feature>
<sequence length="1030" mass="105146">MPETLWAAVETVRGGGVVAVVLPPGLAMSGGGGADGGGGPSGNGPSTRHPLFSRLVAKLLGGAGSCILVDDCLRQLPREWAQARTGEAPAGEAAGDCGPLEPEGGEASESGAAAAVAGWAGALLQLALTADQARAMTAALAHLAGARPGVRRSVMLSGRRGRGKSFAAGLVAAALLSADEPALAAPITAVVVAAPAAENARQLMQALRQGLDAQGRRCAACLPVGHGAGLCVLPPDAGGTAVQVLFVPAAQAADVVAAMGIVGHSTLLVVDEAASVPVPNLRALLGAHCGAALLASTLSGCEGTGGALEQKVLAGEADGGRGPLLLTLREPVRYGSGCPVEGLLDQLLFLGAGADLPLPPLDVAACGAPDEGELYEVDVSRLEASENADFAYALVALLQTHYRTSASDISSMLKQPYMRAHVLMPSASAGCRVAVGHPPLVAMLSISESPELLPKDGSSNASRVSRSHLTAFAVEQDFPELLLRASAGLRISRLVCDPRLRGRGFGTAAVVQLLRHLERCSEGDLADGALADGGSPLRGPTGYGCDVVQWVGVSFGLTRGLLNFWARLLFVPAVLSPAPNPATGELSVVMIRAMPGAPAALRQIAQQIGPELGSRLLQGMRGARCSPPAALCAQLLRLAFEGAAPAARWQPGAADRARLERLARSQEPLHDVEHSRDLLSALAGAYFAGGLAPLKLPAAEEELLAAAGVKALSLSSAAADVGSSTPNLAALGLRRAAAEAARRVGLCLGKELLLTLRAAGSAAEPWSAWLPPVHELHCGGGVVPTAALAWQRAPADRARPRERAEPGAPEEERPRGLLAEWRYPVEGEAGDLSLWLAPAAGAAHPPEGAGWEAEVSLDVHLVGAPASPADVCVVVLLWDRPLSVLAHGRCRGHAQLPPLGELGGDPGGESALRLPLRAPASGADAAGPAGELRLAARWRWPLRAGRPERGSLELSGLEVCGAAGASPSVPQASLRAELRVLHRVGAASGRLGAGSGEALRLRVRVKQNRPVKSRQCGGAEEQNKKKSGRG</sequence>
<dbReference type="InterPro" id="IPR000182">
    <property type="entry name" value="GNAT_dom"/>
</dbReference>
<gene>
    <name evidence="10" type="ORF">PCOR1329_LOCUS56690</name>
</gene>
<name>A0ABN9VG66_9DINO</name>
<feature type="region of interest" description="Disordered" evidence="7">
    <location>
        <begin position="1002"/>
        <end position="1030"/>
    </location>
</feature>
<evidence type="ECO:0008006" key="12">
    <source>
        <dbReference type="Google" id="ProtNLM"/>
    </source>
</evidence>
<reference evidence="10" key="1">
    <citation type="submission" date="2023-10" db="EMBL/GenBank/DDBJ databases">
        <authorList>
            <person name="Chen Y."/>
            <person name="Shah S."/>
            <person name="Dougan E. K."/>
            <person name="Thang M."/>
            <person name="Chan C."/>
        </authorList>
    </citation>
    <scope>NUCLEOTIDE SEQUENCE [LARGE SCALE GENOMIC DNA]</scope>
</reference>
<evidence type="ECO:0000259" key="8">
    <source>
        <dbReference type="Pfam" id="PF05127"/>
    </source>
</evidence>
<dbReference type="PANTHER" id="PTHR10925:SF5">
    <property type="entry name" value="RNA CYTIDINE ACETYLTRANSFERASE"/>
    <property type="match status" value="1"/>
</dbReference>
<keyword evidence="6" id="KW-0012">Acyltransferase</keyword>
<evidence type="ECO:0000259" key="9">
    <source>
        <dbReference type="Pfam" id="PF13718"/>
    </source>
</evidence>
<evidence type="ECO:0000256" key="3">
    <source>
        <dbReference type="ARBA" id="ARBA00022694"/>
    </source>
</evidence>
<keyword evidence="2" id="KW-0808">Transferase</keyword>
<dbReference type="PANTHER" id="PTHR10925">
    <property type="entry name" value="N-ACETYLTRANSFERASE 10"/>
    <property type="match status" value="1"/>
</dbReference>